<dbReference type="InterPro" id="IPR006175">
    <property type="entry name" value="YjgF/YER057c/UK114"/>
</dbReference>
<proteinExistence type="inferred from homology"/>
<dbReference type="SUPFAM" id="SSF55298">
    <property type="entry name" value="YjgF-like"/>
    <property type="match status" value="2"/>
</dbReference>
<comment type="caution">
    <text evidence="2">The sequence shown here is derived from an EMBL/GenBank/DDBJ whole genome shotgun (WGS) entry which is preliminary data.</text>
</comment>
<evidence type="ECO:0000313" key="3">
    <source>
        <dbReference type="Proteomes" id="UP000816034"/>
    </source>
</evidence>
<comment type="similarity">
    <text evidence="1">Belongs to the RutC family.</text>
</comment>
<sequence>MQSSESFHSKIQVIEIPSSSSSQQKKYLIPNTSGFDGINSNNQLLLSDDVSQQTKQAFYNIVKAFQHKIPNFTISWIEHVSVTIRNEEDYSKCLSILMKEFNYHLPSCKLQTSFEGGLQDQVLVQLQAVCSVPSSSSSLSDSEKNELISNTESDTTRITRFHVGNRYSESAVYGNVLYISGQVPDDDGKKDIEGQTEEVLAALDQRLKEAGTDKTKLLMVQIFLASMSDFDGMNKVWDQWVPKGHAPPRATVEAKLARSYWRIEIVATAAL</sequence>
<organism evidence="2 3">
    <name type="scientific">Naegleria lovaniensis</name>
    <name type="common">Amoeba</name>
    <dbReference type="NCBI Taxonomy" id="51637"/>
    <lineage>
        <taxon>Eukaryota</taxon>
        <taxon>Discoba</taxon>
        <taxon>Heterolobosea</taxon>
        <taxon>Tetramitia</taxon>
        <taxon>Eutetramitia</taxon>
        <taxon>Vahlkampfiidae</taxon>
        <taxon>Naegleria</taxon>
    </lineage>
</organism>
<keyword evidence="3" id="KW-1185">Reference proteome</keyword>
<name>A0AA88GBR4_NAELO</name>
<evidence type="ECO:0000313" key="2">
    <source>
        <dbReference type="EMBL" id="KAG2372732.1"/>
    </source>
</evidence>
<reference evidence="2 3" key="1">
    <citation type="journal article" date="2018" name="BMC Genomics">
        <title>The genome of Naegleria lovaniensis, the basis for a comparative approach to unravel pathogenicity factors of the human pathogenic amoeba N. fowleri.</title>
        <authorList>
            <person name="Liechti N."/>
            <person name="Schurch N."/>
            <person name="Bruggmann R."/>
            <person name="Wittwer M."/>
        </authorList>
    </citation>
    <scope>NUCLEOTIDE SEQUENCE [LARGE SCALE GENOMIC DNA]</scope>
    <source>
        <strain evidence="2 3">ATCC 30569</strain>
    </source>
</reference>
<dbReference type="Proteomes" id="UP000816034">
    <property type="component" value="Unassembled WGS sequence"/>
</dbReference>
<dbReference type="PANTHER" id="PTHR47328">
    <property type="match status" value="1"/>
</dbReference>
<protein>
    <submittedName>
        <fullName evidence="2">Uncharacterized protein</fullName>
    </submittedName>
</protein>
<dbReference type="InterPro" id="IPR035959">
    <property type="entry name" value="RutC-like_sf"/>
</dbReference>
<accession>A0AA88GBR4</accession>
<dbReference type="CDD" id="cd06150">
    <property type="entry name" value="YjgF_YER057c_UK114_like_2"/>
    <property type="match status" value="1"/>
</dbReference>
<dbReference type="PANTHER" id="PTHR47328:SF1">
    <property type="entry name" value="RUTC FAMILY PROTEIN YOAB"/>
    <property type="match status" value="1"/>
</dbReference>
<evidence type="ECO:0000256" key="1">
    <source>
        <dbReference type="ARBA" id="ARBA00010552"/>
    </source>
</evidence>
<dbReference type="InterPro" id="IPR035709">
    <property type="entry name" value="YoaB-like"/>
</dbReference>
<gene>
    <name evidence="2" type="ORF">C9374_013184</name>
</gene>
<dbReference type="AlphaFoldDB" id="A0AA88GBR4"/>
<dbReference type="InterPro" id="IPR019897">
    <property type="entry name" value="RidA_CS"/>
</dbReference>
<dbReference type="Gene3D" id="3.30.1330.40">
    <property type="entry name" value="RutC-like"/>
    <property type="match status" value="1"/>
</dbReference>
<dbReference type="PROSITE" id="PS01094">
    <property type="entry name" value="UPF0076"/>
    <property type="match status" value="1"/>
</dbReference>
<dbReference type="Pfam" id="PF01042">
    <property type="entry name" value="Ribonuc_L-PSP"/>
    <property type="match status" value="1"/>
</dbReference>
<dbReference type="GeneID" id="68105637"/>
<dbReference type="RefSeq" id="XP_044541907.1">
    <property type="nucleotide sequence ID" value="XM_044689032.1"/>
</dbReference>
<dbReference type="EMBL" id="PYSW02000068">
    <property type="protein sequence ID" value="KAG2372732.1"/>
    <property type="molecule type" value="Genomic_DNA"/>
</dbReference>